<dbReference type="EMBL" id="JAWDGP010003433">
    <property type="protein sequence ID" value="KAK3774326.1"/>
    <property type="molecule type" value="Genomic_DNA"/>
</dbReference>
<feature type="region of interest" description="Disordered" evidence="1">
    <location>
        <begin position="1"/>
        <end position="22"/>
    </location>
</feature>
<proteinExistence type="predicted"/>
<evidence type="ECO:0000256" key="1">
    <source>
        <dbReference type="SAM" id="MobiDB-lite"/>
    </source>
</evidence>
<evidence type="ECO:0000313" key="2">
    <source>
        <dbReference type="EMBL" id="KAK3774326.1"/>
    </source>
</evidence>
<dbReference type="Proteomes" id="UP001283361">
    <property type="component" value="Unassembled WGS sequence"/>
</dbReference>
<reference evidence="2" key="1">
    <citation type="journal article" date="2023" name="G3 (Bethesda)">
        <title>A reference genome for the long-term kleptoplast-retaining sea slug Elysia crispata morphotype clarki.</title>
        <authorList>
            <person name="Eastman K.E."/>
            <person name="Pendleton A.L."/>
            <person name="Shaikh M.A."/>
            <person name="Suttiyut T."/>
            <person name="Ogas R."/>
            <person name="Tomko P."/>
            <person name="Gavelis G."/>
            <person name="Widhalm J.R."/>
            <person name="Wisecaver J.H."/>
        </authorList>
    </citation>
    <scope>NUCLEOTIDE SEQUENCE</scope>
    <source>
        <strain evidence="2">ECLA1</strain>
    </source>
</reference>
<name>A0AAE0ZSU6_9GAST</name>
<keyword evidence="3" id="KW-1185">Reference proteome</keyword>
<protein>
    <submittedName>
        <fullName evidence="2">Uncharacterized protein</fullName>
    </submittedName>
</protein>
<gene>
    <name evidence="2" type="ORF">RRG08_056373</name>
</gene>
<dbReference type="AlphaFoldDB" id="A0AAE0ZSU6"/>
<organism evidence="2 3">
    <name type="scientific">Elysia crispata</name>
    <name type="common">lettuce slug</name>
    <dbReference type="NCBI Taxonomy" id="231223"/>
    <lineage>
        <taxon>Eukaryota</taxon>
        <taxon>Metazoa</taxon>
        <taxon>Spiralia</taxon>
        <taxon>Lophotrochozoa</taxon>
        <taxon>Mollusca</taxon>
        <taxon>Gastropoda</taxon>
        <taxon>Heterobranchia</taxon>
        <taxon>Euthyneura</taxon>
        <taxon>Panpulmonata</taxon>
        <taxon>Sacoglossa</taxon>
        <taxon>Placobranchoidea</taxon>
        <taxon>Plakobranchidae</taxon>
        <taxon>Elysia</taxon>
    </lineage>
</organism>
<sequence length="107" mass="11688">MAFDGLSKLDQGPSVKSPPRPPRYGCRARGLCFPAVLRHVCRLHLALRHGLVAASGPSCDHSVTSKWTWVLRAEDIDLGVGGRNRKIGFDMQPALGPVHRTAIILPR</sequence>
<evidence type="ECO:0000313" key="3">
    <source>
        <dbReference type="Proteomes" id="UP001283361"/>
    </source>
</evidence>
<accession>A0AAE0ZSU6</accession>
<comment type="caution">
    <text evidence="2">The sequence shown here is derived from an EMBL/GenBank/DDBJ whole genome shotgun (WGS) entry which is preliminary data.</text>
</comment>